<feature type="domain" description="YprB ribonuclease H-like" evidence="2">
    <location>
        <begin position="304"/>
        <end position="368"/>
    </location>
</feature>
<dbReference type="InterPro" id="IPR019993">
    <property type="entry name" value="RecB_nuclease_TM0106_put"/>
</dbReference>
<feature type="domain" description="DUF83" evidence="1">
    <location>
        <begin position="128"/>
        <end position="220"/>
    </location>
</feature>
<gene>
    <name evidence="3" type="ORF">A3I24_03670</name>
</gene>
<evidence type="ECO:0000313" key="3">
    <source>
        <dbReference type="EMBL" id="OGY67758.1"/>
    </source>
</evidence>
<dbReference type="InterPro" id="IPR022765">
    <property type="entry name" value="Dna2/Cas4_DUF83"/>
</dbReference>
<evidence type="ECO:0000313" key="4">
    <source>
        <dbReference type="Proteomes" id="UP000177690"/>
    </source>
</evidence>
<dbReference type="EMBL" id="MHJL01000017">
    <property type="protein sequence ID" value="OGY67758.1"/>
    <property type="molecule type" value="Genomic_DNA"/>
</dbReference>
<dbReference type="Proteomes" id="UP000177690">
    <property type="component" value="Unassembled WGS sequence"/>
</dbReference>
<dbReference type="AlphaFoldDB" id="A0A1G1ZSQ6"/>
<dbReference type="STRING" id="1798409.A3I24_03670"/>
<dbReference type="Gene3D" id="3.90.320.10">
    <property type="match status" value="1"/>
</dbReference>
<protein>
    <submittedName>
        <fullName evidence="3">Uncharacterized protein</fullName>
    </submittedName>
</protein>
<dbReference type="NCBIfam" id="TIGR03491">
    <property type="entry name" value="TM0106 family RecB-like putative nuclease"/>
    <property type="match status" value="1"/>
</dbReference>
<evidence type="ECO:0000259" key="2">
    <source>
        <dbReference type="Pfam" id="PF13482"/>
    </source>
</evidence>
<name>A0A1G1ZSQ6_9BACT</name>
<evidence type="ECO:0000259" key="1">
    <source>
        <dbReference type="Pfam" id="PF01930"/>
    </source>
</evidence>
<reference evidence="3 4" key="1">
    <citation type="journal article" date="2016" name="Nat. Commun.">
        <title>Thousands of microbial genomes shed light on interconnected biogeochemical processes in an aquifer system.</title>
        <authorList>
            <person name="Anantharaman K."/>
            <person name="Brown C.T."/>
            <person name="Hug L.A."/>
            <person name="Sharon I."/>
            <person name="Castelle C.J."/>
            <person name="Probst A.J."/>
            <person name="Thomas B.C."/>
            <person name="Singh A."/>
            <person name="Wilkins M.J."/>
            <person name="Karaoz U."/>
            <person name="Brodie E.L."/>
            <person name="Williams K.H."/>
            <person name="Hubbard S.S."/>
            <person name="Banfield J.F."/>
        </authorList>
    </citation>
    <scope>NUCLEOTIDE SEQUENCE [LARGE SCALE GENOMIC DNA]</scope>
</reference>
<feature type="non-terminal residue" evidence="3">
    <location>
        <position position="368"/>
    </location>
</feature>
<organism evidence="3 4">
    <name type="scientific">Candidatus Harrisonbacteria bacterium RIFCSPLOWO2_02_FULL_41_13b</name>
    <dbReference type="NCBI Taxonomy" id="1798409"/>
    <lineage>
        <taxon>Bacteria</taxon>
        <taxon>Candidatus Harrisoniibacteriota</taxon>
    </lineage>
</organism>
<dbReference type="InterPro" id="IPR038720">
    <property type="entry name" value="YprB_RNase_H-like_dom"/>
</dbReference>
<sequence>MQKGKTKITPQHFYKFFQCPHWIWYDLYEDQEKKKATPPLMQMIYEDGLKHEREIIKSRKFEEVDPAMFKDLDEAFLATAELMKKGKNIYHGVLMDEHWVGIPDLLEVRPLSELGDKKLKSHFGDYYYVVYDIKNSKDIKDEHKFQLVFYSLMLERIQGVRPREAYIINSQGEEKSFVIDEFLDYFHLTLENIEKILDGEKPPPFLKSGCKRTPWYSLCLSETESCRDVSLIYRLSQMDQRQLYDIGIKTIDDFAHADLEVLRNQLISWNFDKLVRFHNQAQSLVKNESLILKKPVFPEVETEIYFDIESDPTQDIDYMLGLLVKKKTDNSEPEFRYFLANDKSEEEKIWREFTKFIEDLENFVIYHY</sequence>
<dbReference type="Pfam" id="PF13482">
    <property type="entry name" value="RNase_H_2"/>
    <property type="match status" value="1"/>
</dbReference>
<dbReference type="InterPro" id="IPR011604">
    <property type="entry name" value="PDDEXK-like_dom_sf"/>
</dbReference>
<proteinExistence type="predicted"/>
<comment type="caution">
    <text evidence="3">The sequence shown here is derived from an EMBL/GenBank/DDBJ whole genome shotgun (WGS) entry which is preliminary data.</text>
</comment>
<accession>A0A1G1ZSQ6</accession>
<dbReference type="Pfam" id="PF01930">
    <property type="entry name" value="Cas_Cas4"/>
    <property type="match status" value="1"/>
</dbReference>